<accession>A0ABW2XN55</accession>
<dbReference type="RefSeq" id="WP_131756957.1">
    <property type="nucleotide sequence ID" value="NZ_CAACUY010000023.1"/>
</dbReference>
<evidence type="ECO:0000256" key="1">
    <source>
        <dbReference type="SAM" id="MobiDB-lite"/>
    </source>
</evidence>
<dbReference type="InterPro" id="IPR011044">
    <property type="entry name" value="Quino_amine_DH_bsu"/>
</dbReference>
<feature type="transmembrane region" description="Helical" evidence="2">
    <location>
        <begin position="41"/>
        <end position="62"/>
    </location>
</feature>
<proteinExistence type="predicted"/>
<sequence length="396" mass="42419">MNGIEERLKSAFDAKADTVSPHSRAWTENARRIRGARTRRAITVPSAAVAVAAAAAAVPLAFPGLADGGPAAASDTGGFPPELVDESTIVRIPAKLPGGATFTADTLGADGTVLGRSADSRVWKAGPRGGTPKPLGVRAQGGLAAGQGFVTWIAPGAWELNCRTPNGRTRVIGPQGATPDSPVFAGGGRIIASDPMDQPFVTTGCTTGDTLASPGKAVAFSYPILFTVDVYTKHVLREVDVRTGRIVREHPLPTGVRTVRIPEPEMRLDRERSKGGVKAYTAKPSAEKQPEEQQWQAAANDRYFAWGVNGVLRVMDRRTWKELKPLPMLPSTRERAEGARLTAGSHVIAYSVPGGSTMLYDTRSRTVPYLYRREVYAAGDWLLWRAPDGYRLAKAR</sequence>
<comment type="caution">
    <text evidence="3">The sequence shown here is derived from an EMBL/GenBank/DDBJ whole genome shotgun (WGS) entry which is preliminary data.</text>
</comment>
<feature type="region of interest" description="Disordered" evidence="1">
    <location>
        <begin position="269"/>
        <end position="291"/>
    </location>
</feature>
<dbReference type="EMBL" id="JBHTGP010000011">
    <property type="protein sequence ID" value="MFD0687080.1"/>
    <property type="molecule type" value="Genomic_DNA"/>
</dbReference>
<keyword evidence="4" id="KW-1185">Reference proteome</keyword>
<protein>
    <submittedName>
        <fullName evidence="3">Uncharacterized protein</fullName>
    </submittedName>
</protein>
<dbReference type="SUPFAM" id="SSF50969">
    <property type="entry name" value="YVTN repeat-like/Quinoprotein amine dehydrogenase"/>
    <property type="match status" value="1"/>
</dbReference>
<keyword evidence="2" id="KW-0812">Transmembrane</keyword>
<keyword evidence="2" id="KW-0472">Membrane</keyword>
<name>A0ABW2XN55_9ACTN</name>
<evidence type="ECO:0000313" key="3">
    <source>
        <dbReference type="EMBL" id="MFD0687080.1"/>
    </source>
</evidence>
<dbReference type="Proteomes" id="UP001597063">
    <property type="component" value="Unassembled WGS sequence"/>
</dbReference>
<evidence type="ECO:0000256" key="2">
    <source>
        <dbReference type="SAM" id="Phobius"/>
    </source>
</evidence>
<reference evidence="4" key="1">
    <citation type="journal article" date="2019" name="Int. J. Syst. Evol. Microbiol.">
        <title>The Global Catalogue of Microorganisms (GCM) 10K type strain sequencing project: providing services to taxonomists for standard genome sequencing and annotation.</title>
        <authorList>
            <consortium name="The Broad Institute Genomics Platform"/>
            <consortium name="The Broad Institute Genome Sequencing Center for Infectious Disease"/>
            <person name="Wu L."/>
            <person name="Ma J."/>
        </authorList>
    </citation>
    <scope>NUCLEOTIDE SEQUENCE [LARGE SCALE GENOMIC DNA]</scope>
    <source>
        <strain evidence="4">JCM 9371</strain>
    </source>
</reference>
<evidence type="ECO:0000313" key="4">
    <source>
        <dbReference type="Proteomes" id="UP001597063"/>
    </source>
</evidence>
<keyword evidence="2" id="KW-1133">Transmembrane helix</keyword>
<gene>
    <name evidence="3" type="ORF">ACFQZM_21455</name>
</gene>
<organism evidence="3 4">
    <name type="scientific">Actinomadura fibrosa</name>
    <dbReference type="NCBI Taxonomy" id="111802"/>
    <lineage>
        <taxon>Bacteria</taxon>
        <taxon>Bacillati</taxon>
        <taxon>Actinomycetota</taxon>
        <taxon>Actinomycetes</taxon>
        <taxon>Streptosporangiales</taxon>
        <taxon>Thermomonosporaceae</taxon>
        <taxon>Actinomadura</taxon>
    </lineage>
</organism>